<dbReference type="PANTHER" id="PTHR39176:SF1">
    <property type="entry name" value="PERIPLASMIC PROTEIN"/>
    <property type="match status" value="1"/>
</dbReference>
<dbReference type="Proteomes" id="UP000637267">
    <property type="component" value="Unassembled WGS sequence"/>
</dbReference>
<dbReference type="InterPro" id="IPR009739">
    <property type="entry name" value="LprI-like_N"/>
</dbReference>
<dbReference type="EMBL" id="BMLX01000001">
    <property type="protein sequence ID" value="GGP18073.1"/>
    <property type="molecule type" value="Genomic_DNA"/>
</dbReference>
<protein>
    <recommendedName>
        <fullName evidence="2">Lysozyme inhibitor LprI-like N-terminal domain-containing protein</fullName>
    </recommendedName>
</protein>
<proteinExistence type="predicted"/>
<keyword evidence="1" id="KW-0732">Signal</keyword>
<evidence type="ECO:0000259" key="2">
    <source>
        <dbReference type="Pfam" id="PF07007"/>
    </source>
</evidence>
<keyword evidence="4" id="KW-1185">Reference proteome</keyword>
<sequence>MNKSLVFGAALVIATFAAGAQAAGCGKPRNAFDTVYCAGNLFSQTDKSLNQTYTELRKQLTPDQQNTLKQGQLAWIKNRDAKCSREESDMYFVNLDCAITMSQERLDFLKERQRECSSTGCEASKLGQ</sequence>
<feature type="chain" id="PRO_5047085748" description="Lysozyme inhibitor LprI-like N-terminal domain-containing protein" evidence="1">
    <location>
        <begin position="23"/>
        <end position="128"/>
    </location>
</feature>
<reference evidence="4" key="1">
    <citation type="journal article" date="2019" name="Int. J. Syst. Evol. Microbiol.">
        <title>The Global Catalogue of Microorganisms (GCM) 10K type strain sequencing project: providing services to taxonomists for standard genome sequencing and annotation.</title>
        <authorList>
            <consortium name="The Broad Institute Genomics Platform"/>
            <consortium name="The Broad Institute Genome Sequencing Center for Infectious Disease"/>
            <person name="Wu L."/>
            <person name="Ma J."/>
        </authorList>
    </citation>
    <scope>NUCLEOTIDE SEQUENCE [LARGE SCALE GENOMIC DNA]</scope>
    <source>
        <strain evidence="4">CGMCC 1.8859</strain>
    </source>
</reference>
<name>A0ABQ2P4G0_9NEIS</name>
<feature type="domain" description="Lysozyme inhibitor LprI-like N-terminal" evidence="2">
    <location>
        <begin position="33"/>
        <end position="109"/>
    </location>
</feature>
<feature type="signal peptide" evidence="1">
    <location>
        <begin position="1"/>
        <end position="22"/>
    </location>
</feature>
<evidence type="ECO:0000313" key="4">
    <source>
        <dbReference type="Proteomes" id="UP000637267"/>
    </source>
</evidence>
<evidence type="ECO:0000313" key="3">
    <source>
        <dbReference type="EMBL" id="GGP18073.1"/>
    </source>
</evidence>
<dbReference type="PANTHER" id="PTHR39176">
    <property type="entry name" value="PERIPLASMIC PROTEIN-RELATED"/>
    <property type="match status" value="1"/>
</dbReference>
<gene>
    <name evidence="3" type="ORF">GCM10010970_03000</name>
</gene>
<comment type="caution">
    <text evidence="3">The sequence shown here is derived from an EMBL/GenBank/DDBJ whole genome shotgun (WGS) entry which is preliminary data.</text>
</comment>
<dbReference type="Pfam" id="PF07007">
    <property type="entry name" value="LprI"/>
    <property type="match status" value="1"/>
</dbReference>
<organism evidence="3 4">
    <name type="scientific">Silvimonas iriomotensis</name>
    <dbReference type="NCBI Taxonomy" id="449662"/>
    <lineage>
        <taxon>Bacteria</taxon>
        <taxon>Pseudomonadati</taxon>
        <taxon>Pseudomonadota</taxon>
        <taxon>Betaproteobacteria</taxon>
        <taxon>Neisseriales</taxon>
        <taxon>Chitinibacteraceae</taxon>
        <taxon>Silvimonas</taxon>
    </lineage>
</organism>
<accession>A0ABQ2P4G0</accession>
<evidence type="ECO:0000256" key="1">
    <source>
        <dbReference type="SAM" id="SignalP"/>
    </source>
</evidence>
<dbReference type="Gene3D" id="1.20.1270.180">
    <property type="match status" value="1"/>
</dbReference>